<dbReference type="InterPro" id="IPR056782">
    <property type="entry name" value="HAD_PNKP"/>
</dbReference>
<dbReference type="InterPro" id="IPR036412">
    <property type="entry name" value="HAD-like_sf"/>
</dbReference>
<keyword evidence="3" id="KW-1185">Reference proteome</keyword>
<proteinExistence type="predicted"/>
<dbReference type="AlphaFoldDB" id="A0A5M6I9M7"/>
<dbReference type="Gene3D" id="3.40.50.1000">
    <property type="entry name" value="HAD superfamily/HAD-like"/>
    <property type="match status" value="1"/>
</dbReference>
<dbReference type="RefSeq" id="WP_150063509.1">
    <property type="nucleotide sequence ID" value="NZ_JACHII010000014.1"/>
</dbReference>
<dbReference type="Proteomes" id="UP000324065">
    <property type="component" value="Unassembled WGS sequence"/>
</dbReference>
<comment type="caution">
    <text evidence="2">The sequence shown here is derived from an EMBL/GenBank/DDBJ whole genome shotgun (WGS) entry which is preliminary data.</text>
</comment>
<reference evidence="2 3" key="1">
    <citation type="submission" date="2019-09" db="EMBL/GenBank/DDBJ databases">
        <title>Genome sequence of Roseospira marina, one of the more divergent members of the non-sulfur purple photosynthetic bacterial family, the Rhodospirillaceae.</title>
        <authorList>
            <person name="Meyer T."/>
            <person name="Kyndt J."/>
        </authorList>
    </citation>
    <scope>NUCLEOTIDE SEQUENCE [LARGE SCALE GENOMIC DNA]</scope>
    <source>
        <strain evidence="2 3">DSM 15113</strain>
    </source>
</reference>
<keyword evidence="2" id="KW-0808">Transferase</keyword>
<evidence type="ECO:0000259" key="1">
    <source>
        <dbReference type="Pfam" id="PF25109"/>
    </source>
</evidence>
<organism evidence="2 3">
    <name type="scientific">Roseospira marina</name>
    <dbReference type="NCBI Taxonomy" id="140057"/>
    <lineage>
        <taxon>Bacteria</taxon>
        <taxon>Pseudomonadati</taxon>
        <taxon>Pseudomonadota</taxon>
        <taxon>Alphaproteobacteria</taxon>
        <taxon>Rhodospirillales</taxon>
        <taxon>Rhodospirillaceae</taxon>
        <taxon>Roseospira</taxon>
    </lineage>
</organism>
<gene>
    <name evidence="2" type="ORF">F1188_16300</name>
</gene>
<dbReference type="InterPro" id="IPR023214">
    <property type="entry name" value="HAD_sf"/>
</dbReference>
<evidence type="ECO:0000313" key="2">
    <source>
        <dbReference type="EMBL" id="KAA5604419.1"/>
    </source>
</evidence>
<name>A0A5M6I9M7_9PROT</name>
<protein>
    <submittedName>
        <fullName evidence="2">Polynucleotide kinase</fullName>
    </submittedName>
</protein>
<dbReference type="GO" id="GO:0016301">
    <property type="term" value="F:kinase activity"/>
    <property type="evidence" value="ECO:0007669"/>
    <property type="project" value="UniProtKB-KW"/>
</dbReference>
<keyword evidence="2" id="KW-0418">Kinase</keyword>
<evidence type="ECO:0000313" key="3">
    <source>
        <dbReference type="Proteomes" id="UP000324065"/>
    </source>
</evidence>
<dbReference type="SUPFAM" id="SSF56784">
    <property type="entry name" value="HAD-like"/>
    <property type="match status" value="1"/>
</dbReference>
<sequence length="146" mass="16719">MTLPCVIMDIDSTIADPTHRLHLLPTNGGSWDAFFAAAPDDTPFPEMQALMRLLAAHYPTFVVTGRRESERALTETWLREHGLPYAVLFMRANDDRRPDFEVKAEILNAQIRPVFEPLFAFEDRSSVVAMWRDQGVRCFQVCEGDY</sequence>
<accession>A0A5M6I9M7</accession>
<dbReference type="OrthoDB" id="7592866at2"/>
<dbReference type="Pfam" id="PF25109">
    <property type="entry name" value="HAD_PNKP"/>
    <property type="match status" value="1"/>
</dbReference>
<feature type="domain" description="Polynucleotide kinase PNKP phosphatase" evidence="1">
    <location>
        <begin position="5"/>
        <end position="146"/>
    </location>
</feature>
<dbReference type="EMBL" id="VWPJ01000018">
    <property type="protein sequence ID" value="KAA5604419.1"/>
    <property type="molecule type" value="Genomic_DNA"/>
</dbReference>